<dbReference type="Gene3D" id="1.20.1070.10">
    <property type="entry name" value="Rhodopsin 7-helix transmembrane proteins"/>
    <property type="match status" value="1"/>
</dbReference>
<evidence type="ECO:0000313" key="13">
    <source>
        <dbReference type="Proteomes" id="UP000821866"/>
    </source>
</evidence>
<feature type="domain" description="G-protein coupled receptors family 1 profile" evidence="11">
    <location>
        <begin position="53"/>
        <end position="358"/>
    </location>
</feature>
<keyword evidence="7 9" id="KW-0675">Receptor</keyword>
<dbReference type="InterPro" id="IPR018072">
    <property type="entry name" value="Conotoxin_a-typ_CS"/>
</dbReference>
<dbReference type="EMBL" id="JABSTU010000003">
    <property type="protein sequence ID" value="KAH8034915.1"/>
    <property type="molecule type" value="Genomic_DNA"/>
</dbReference>
<proteinExistence type="inferred from homology"/>
<feature type="transmembrane region" description="Helical" evidence="10">
    <location>
        <begin position="341"/>
        <end position="361"/>
    </location>
</feature>
<evidence type="ECO:0000256" key="10">
    <source>
        <dbReference type="SAM" id="Phobius"/>
    </source>
</evidence>
<evidence type="ECO:0000313" key="12">
    <source>
        <dbReference type="EMBL" id="KAH8034915.1"/>
    </source>
</evidence>
<keyword evidence="8 9" id="KW-0807">Transducer</keyword>
<evidence type="ECO:0000256" key="9">
    <source>
        <dbReference type="RuleBase" id="RU000688"/>
    </source>
</evidence>
<evidence type="ECO:0000256" key="5">
    <source>
        <dbReference type="ARBA" id="ARBA00023040"/>
    </source>
</evidence>
<name>A0A9J6EK82_RHIMP</name>
<dbReference type="InterPro" id="IPR017452">
    <property type="entry name" value="GPCR_Rhodpsn_7TM"/>
</dbReference>
<evidence type="ECO:0000256" key="6">
    <source>
        <dbReference type="ARBA" id="ARBA00023136"/>
    </source>
</evidence>
<dbReference type="PROSITE" id="PS60014">
    <property type="entry name" value="ALPHA_CONOTOXIN"/>
    <property type="match status" value="1"/>
</dbReference>
<feature type="transmembrane region" description="Helical" evidence="10">
    <location>
        <begin position="64"/>
        <end position="91"/>
    </location>
</feature>
<protein>
    <recommendedName>
        <fullName evidence="11">G-protein coupled receptors family 1 profile domain-containing protein</fullName>
    </recommendedName>
</protein>
<dbReference type="GO" id="GO:0005886">
    <property type="term" value="C:plasma membrane"/>
    <property type="evidence" value="ECO:0007669"/>
    <property type="project" value="TreeGrafter"/>
</dbReference>
<dbReference type="PANTHER" id="PTHR24243">
    <property type="entry name" value="G-PROTEIN COUPLED RECEPTOR"/>
    <property type="match status" value="1"/>
</dbReference>
<dbReference type="Pfam" id="PF00001">
    <property type="entry name" value="7tm_1"/>
    <property type="match status" value="1"/>
</dbReference>
<keyword evidence="6 10" id="KW-0472">Membrane</keyword>
<comment type="caution">
    <text evidence="12">The sequence shown here is derived from an EMBL/GenBank/DDBJ whole genome shotgun (WGS) entry which is preliminary data.</text>
</comment>
<feature type="transmembrane region" description="Helical" evidence="10">
    <location>
        <begin position="161"/>
        <end position="179"/>
    </location>
</feature>
<evidence type="ECO:0000256" key="4">
    <source>
        <dbReference type="ARBA" id="ARBA00022989"/>
    </source>
</evidence>
<dbReference type="SUPFAM" id="SSF81321">
    <property type="entry name" value="Family A G protein-coupled receptor-like"/>
    <property type="match status" value="1"/>
</dbReference>
<evidence type="ECO:0000256" key="1">
    <source>
        <dbReference type="ARBA" id="ARBA00004141"/>
    </source>
</evidence>
<dbReference type="PANTHER" id="PTHR24243:SF233">
    <property type="entry name" value="THYROTROPIN-RELEASING HORMONE RECEPTOR"/>
    <property type="match status" value="1"/>
</dbReference>
<keyword evidence="13" id="KW-1185">Reference proteome</keyword>
<dbReference type="PROSITE" id="PS00237">
    <property type="entry name" value="G_PROTEIN_RECEP_F1_1"/>
    <property type="match status" value="1"/>
</dbReference>
<keyword evidence="3 9" id="KW-0812">Transmembrane</keyword>
<sequence length="432" mass="48935">MYLGITRKYAIVTDCDGLGANASWRTPSPEGAPYWNQTPLQLPPDHVYFEYPEEMLVPWVMNEYFFFIVVTYLVTFAIGVSGNLVVISVMAGDKSSRNVTSVFLLRWDASGTVCKLAAYAETVSAFASVLNMVAVTLERFVVIVFPIHSRTVCTMSNCKRLMWGVWLVSLVVALPMLFVKNVIQTTFTNLRVNVTIYSCKDEHDWQGQSVSWYRLVTLFALPSVVMIVCYSWVILELWVSTKTMDQLTQSAKFSYQCQAPTTPRLGSLPSPGPQQPNCRLILRGHANSDIRDVKRARQQVIKMLILVVILFLLCWGPRLVMEIVIKCCLNVFNHGVYAVRVLFYLLPFVHSCLNPIVYCFMSSKFRRRMVRCCHRTCFEPRCRVKSTTTNNRCSSRNGTTRLGSTYTFTSYATSTVAIPHSMTQLPGDSLAL</sequence>
<dbReference type="InterPro" id="IPR000276">
    <property type="entry name" value="GPCR_Rhodpsn"/>
</dbReference>
<evidence type="ECO:0000256" key="3">
    <source>
        <dbReference type="ARBA" id="ARBA00022692"/>
    </source>
</evidence>
<gene>
    <name evidence="12" type="ORF">HPB51_003202</name>
</gene>
<dbReference type="Proteomes" id="UP000821866">
    <property type="component" value="Chromosome 11"/>
</dbReference>
<dbReference type="GO" id="GO:0004930">
    <property type="term" value="F:G protein-coupled receptor activity"/>
    <property type="evidence" value="ECO:0007669"/>
    <property type="project" value="UniProtKB-KW"/>
</dbReference>
<evidence type="ECO:0000256" key="8">
    <source>
        <dbReference type="ARBA" id="ARBA00023224"/>
    </source>
</evidence>
<feature type="transmembrane region" description="Helical" evidence="10">
    <location>
        <begin position="212"/>
        <end position="235"/>
    </location>
</feature>
<feature type="transmembrane region" description="Helical" evidence="10">
    <location>
        <begin position="126"/>
        <end position="149"/>
    </location>
</feature>
<keyword evidence="4 10" id="KW-1133">Transmembrane helix</keyword>
<evidence type="ECO:0000256" key="7">
    <source>
        <dbReference type="ARBA" id="ARBA00023170"/>
    </source>
</evidence>
<keyword evidence="5 9" id="KW-0297">G-protein coupled receptor</keyword>
<comment type="similarity">
    <text evidence="2 9">Belongs to the G-protein coupled receptor 1 family.</text>
</comment>
<dbReference type="PROSITE" id="PS50262">
    <property type="entry name" value="G_PROTEIN_RECEP_F1_2"/>
    <property type="match status" value="1"/>
</dbReference>
<reference evidence="12" key="1">
    <citation type="journal article" date="2020" name="Cell">
        <title>Large-Scale Comparative Analyses of Tick Genomes Elucidate Their Genetic Diversity and Vector Capacities.</title>
        <authorList>
            <consortium name="Tick Genome and Microbiome Consortium (TIGMIC)"/>
            <person name="Jia N."/>
            <person name="Wang J."/>
            <person name="Shi W."/>
            <person name="Du L."/>
            <person name="Sun Y."/>
            <person name="Zhan W."/>
            <person name="Jiang J.F."/>
            <person name="Wang Q."/>
            <person name="Zhang B."/>
            <person name="Ji P."/>
            <person name="Bell-Sakyi L."/>
            <person name="Cui X.M."/>
            <person name="Yuan T.T."/>
            <person name="Jiang B.G."/>
            <person name="Yang W.F."/>
            <person name="Lam T.T."/>
            <person name="Chang Q.C."/>
            <person name="Ding S.J."/>
            <person name="Wang X.J."/>
            <person name="Zhu J.G."/>
            <person name="Ruan X.D."/>
            <person name="Zhao L."/>
            <person name="Wei J.T."/>
            <person name="Ye R.Z."/>
            <person name="Que T.C."/>
            <person name="Du C.H."/>
            <person name="Zhou Y.H."/>
            <person name="Cheng J.X."/>
            <person name="Dai P.F."/>
            <person name="Guo W.B."/>
            <person name="Han X.H."/>
            <person name="Huang E.J."/>
            <person name="Li L.F."/>
            <person name="Wei W."/>
            <person name="Gao Y.C."/>
            <person name="Liu J.Z."/>
            <person name="Shao H.Z."/>
            <person name="Wang X."/>
            <person name="Wang C.C."/>
            <person name="Yang T.C."/>
            <person name="Huo Q.B."/>
            <person name="Li W."/>
            <person name="Chen H.Y."/>
            <person name="Chen S.E."/>
            <person name="Zhou L.G."/>
            <person name="Ni X.B."/>
            <person name="Tian J.H."/>
            <person name="Sheng Y."/>
            <person name="Liu T."/>
            <person name="Pan Y.S."/>
            <person name="Xia L.Y."/>
            <person name="Li J."/>
            <person name="Zhao F."/>
            <person name="Cao W.C."/>
        </authorList>
    </citation>
    <scope>NUCLEOTIDE SEQUENCE</scope>
    <source>
        <strain evidence="12">Rmic-2018</strain>
    </source>
</reference>
<accession>A0A9J6EK82</accession>
<dbReference type="VEuPathDB" id="VectorBase:LOC119181701"/>
<reference evidence="12" key="2">
    <citation type="submission" date="2021-09" db="EMBL/GenBank/DDBJ databases">
        <authorList>
            <person name="Jia N."/>
            <person name="Wang J."/>
            <person name="Shi W."/>
            <person name="Du L."/>
            <person name="Sun Y."/>
            <person name="Zhan W."/>
            <person name="Jiang J."/>
            <person name="Wang Q."/>
            <person name="Zhang B."/>
            <person name="Ji P."/>
            <person name="Sakyi L.B."/>
            <person name="Cui X."/>
            <person name="Yuan T."/>
            <person name="Jiang B."/>
            <person name="Yang W."/>
            <person name="Lam T.T.-Y."/>
            <person name="Chang Q."/>
            <person name="Ding S."/>
            <person name="Wang X."/>
            <person name="Zhu J."/>
            <person name="Ruan X."/>
            <person name="Zhao L."/>
            <person name="Wei J."/>
            <person name="Que T."/>
            <person name="Du C."/>
            <person name="Cheng J."/>
            <person name="Dai P."/>
            <person name="Han X."/>
            <person name="Huang E."/>
            <person name="Gao Y."/>
            <person name="Liu J."/>
            <person name="Shao H."/>
            <person name="Ye R."/>
            <person name="Li L."/>
            <person name="Wei W."/>
            <person name="Wang X."/>
            <person name="Wang C."/>
            <person name="Huo Q."/>
            <person name="Li W."/>
            <person name="Guo W."/>
            <person name="Chen H."/>
            <person name="Chen S."/>
            <person name="Zhou L."/>
            <person name="Zhou L."/>
            <person name="Ni X."/>
            <person name="Tian J."/>
            <person name="Zhou Y."/>
            <person name="Sheng Y."/>
            <person name="Liu T."/>
            <person name="Pan Y."/>
            <person name="Xia L."/>
            <person name="Li J."/>
            <person name="Zhao F."/>
            <person name="Cao W."/>
        </authorList>
    </citation>
    <scope>NUCLEOTIDE SEQUENCE</scope>
    <source>
        <strain evidence="12">Rmic-2018</strain>
        <tissue evidence="12">Larvae</tissue>
    </source>
</reference>
<evidence type="ECO:0000256" key="2">
    <source>
        <dbReference type="ARBA" id="ARBA00010663"/>
    </source>
</evidence>
<dbReference type="PRINTS" id="PR00237">
    <property type="entry name" value="GPCRRHODOPSN"/>
</dbReference>
<dbReference type="AlphaFoldDB" id="A0A9J6EK82"/>
<evidence type="ECO:0000259" key="11">
    <source>
        <dbReference type="PROSITE" id="PS50262"/>
    </source>
</evidence>
<comment type="subcellular location">
    <subcellularLocation>
        <location evidence="1">Membrane</location>
        <topology evidence="1">Multi-pass membrane protein</topology>
    </subcellularLocation>
</comment>
<organism evidence="12 13">
    <name type="scientific">Rhipicephalus microplus</name>
    <name type="common">Cattle tick</name>
    <name type="synonym">Boophilus microplus</name>
    <dbReference type="NCBI Taxonomy" id="6941"/>
    <lineage>
        <taxon>Eukaryota</taxon>
        <taxon>Metazoa</taxon>
        <taxon>Ecdysozoa</taxon>
        <taxon>Arthropoda</taxon>
        <taxon>Chelicerata</taxon>
        <taxon>Arachnida</taxon>
        <taxon>Acari</taxon>
        <taxon>Parasitiformes</taxon>
        <taxon>Ixodida</taxon>
        <taxon>Ixodoidea</taxon>
        <taxon>Ixodidae</taxon>
        <taxon>Rhipicephalinae</taxon>
        <taxon>Rhipicephalus</taxon>
        <taxon>Boophilus</taxon>
    </lineage>
</organism>
<feature type="transmembrane region" description="Helical" evidence="10">
    <location>
        <begin position="300"/>
        <end position="321"/>
    </location>
</feature>